<evidence type="ECO:0000256" key="7">
    <source>
        <dbReference type="ARBA" id="ARBA00022691"/>
    </source>
</evidence>
<feature type="binding site" evidence="15">
    <location>
        <begin position="117"/>
        <end position="118"/>
    </location>
    <ligand>
        <name>S-adenosyl-L-methionine</name>
        <dbReference type="ChEBI" id="CHEBI:59789"/>
        <label>2</label>
    </ligand>
</feature>
<keyword evidence="5 14" id="KW-0004">4Fe-4S</keyword>
<feature type="binding site" evidence="15">
    <location>
        <position position="216"/>
    </location>
    <ligand>
        <name>S-adenosyl-L-methionine</name>
        <dbReference type="ChEBI" id="CHEBI:59789"/>
        <label>2</label>
    </ligand>
</feature>
<evidence type="ECO:0000313" key="18">
    <source>
        <dbReference type="EMBL" id="GGX46444.1"/>
    </source>
</evidence>
<feature type="binding site" evidence="15">
    <location>
        <begin position="72"/>
        <end position="74"/>
    </location>
    <ligand>
        <name>S-adenosyl-L-methionine</name>
        <dbReference type="ChEBI" id="CHEBI:59789"/>
        <label>2</label>
    </ligand>
</feature>
<evidence type="ECO:0000256" key="13">
    <source>
        <dbReference type="ARBA" id="ARBA00048321"/>
    </source>
</evidence>
<feature type="binding site" evidence="15">
    <location>
        <position position="60"/>
    </location>
    <ligand>
        <name>S-adenosyl-L-methionine</name>
        <dbReference type="ChEBI" id="CHEBI:59789"/>
        <label>1</label>
    </ligand>
</feature>
<evidence type="ECO:0000256" key="10">
    <source>
        <dbReference type="ARBA" id="ARBA00023004"/>
    </source>
</evidence>
<feature type="binding site" evidence="15">
    <location>
        <position position="179"/>
    </location>
    <ligand>
        <name>S-adenosyl-L-methionine</name>
        <dbReference type="ChEBI" id="CHEBI:59789"/>
        <label>2</label>
    </ligand>
</feature>
<dbReference type="InterPro" id="IPR058240">
    <property type="entry name" value="rSAM_sf"/>
</dbReference>
<keyword evidence="9 14" id="KW-0560">Oxidoreductase</keyword>
<dbReference type="PROSITE" id="PS51918">
    <property type="entry name" value="RADICAL_SAM"/>
    <property type="match status" value="1"/>
</dbReference>
<dbReference type="GO" id="GO:0005737">
    <property type="term" value="C:cytoplasm"/>
    <property type="evidence" value="ECO:0007669"/>
    <property type="project" value="UniProtKB-SubCell"/>
</dbReference>
<feature type="binding site" evidence="15">
    <location>
        <position position="336"/>
    </location>
    <ligand>
        <name>S-adenosyl-L-methionine</name>
        <dbReference type="ChEBI" id="CHEBI:59789"/>
        <label>1</label>
    </ligand>
</feature>
<dbReference type="Gene3D" id="1.10.10.920">
    <property type="match status" value="1"/>
</dbReference>
<evidence type="ECO:0000256" key="11">
    <source>
        <dbReference type="ARBA" id="ARBA00023014"/>
    </source>
</evidence>
<dbReference type="GO" id="GO:0004109">
    <property type="term" value="F:coproporphyrinogen oxidase activity"/>
    <property type="evidence" value="ECO:0007669"/>
    <property type="project" value="InterPro"/>
</dbReference>
<reference evidence="18" key="2">
    <citation type="submission" date="2020-09" db="EMBL/GenBank/DDBJ databases">
        <authorList>
            <person name="Sun Q."/>
            <person name="Kim S."/>
        </authorList>
    </citation>
    <scope>NUCLEOTIDE SEQUENCE</scope>
    <source>
        <strain evidence="18">KCTC 22169</strain>
    </source>
</reference>
<feature type="binding site" evidence="16">
    <location>
        <position position="73"/>
    </location>
    <ligand>
        <name>[4Fe-4S] cluster</name>
        <dbReference type="ChEBI" id="CHEBI:49883"/>
        <note>4Fe-4S-S-AdoMet</note>
    </ligand>
</feature>
<keyword evidence="8 14" id="KW-0479">Metal-binding</keyword>
<evidence type="ECO:0000256" key="1">
    <source>
        <dbReference type="ARBA" id="ARBA00004496"/>
    </source>
</evidence>
<dbReference type="PANTHER" id="PTHR13932">
    <property type="entry name" value="COPROPORPHYRINIGEN III OXIDASE"/>
    <property type="match status" value="1"/>
</dbReference>
<keyword evidence="7 14" id="KW-0949">S-adenosyl-L-methionine</keyword>
<feature type="binding site" evidence="15">
    <location>
        <position position="152"/>
    </location>
    <ligand>
        <name>S-adenosyl-L-methionine</name>
        <dbReference type="ChEBI" id="CHEBI:59789"/>
        <label>1</label>
    </ligand>
</feature>
<feature type="binding site" evidence="15">
    <location>
        <position position="116"/>
    </location>
    <ligand>
        <name>S-adenosyl-L-methionine</name>
        <dbReference type="ChEBI" id="CHEBI:59789"/>
        <label>1</label>
    </ligand>
</feature>
<keyword evidence="12 14" id="KW-0627">Porphyrin biosynthesis</keyword>
<evidence type="ECO:0000256" key="2">
    <source>
        <dbReference type="ARBA" id="ARBA00004785"/>
    </source>
</evidence>
<comment type="caution">
    <text evidence="18">The sequence shown here is derived from an EMBL/GenBank/DDBJ whole genome shotgun (WGS) entry which is preliminary data.</text>
</comment>
<dbReference type="Pfam" id="PF04055">
    <property type="entry name" value="Radical_SAM"/>
    <property type="match status" value="1"/>
</dbReference>
<comment type="cofactor">
    <cofactor evidence="14 16">
        <name>[4Fe-4S] cluster</name>
        <dbReference type="ChEBI" id="CHEBI:49883"/>
    </cofactor>
    <text evidence="14 16">Binds 1 [4Fe-4S] cluster. The cluster is coordinated with 3 cysteines and an exchangeable S-adenosyl-L-methionine.</text>
</comment>
<sequence>MTPFQVDDIRWNDRLIRKYDIQGPRYTSYPTAVQFHDIDREDVERHYAELTGRQDPLSLYIHIPFCRHLCYYCACTKVLAKNRDRADDYLARLGTEMALSARHFGTRPITQLHLGGGTPTFLTTNQMTRMLDWLEIYFNWDPTNPEGEYSIELDPRETSADMLSLLRHRGFNRVSFGIQDFNEATQIAVHRVQPRELVEPLVRQAQDLAFDSINFDLIYGLPYQTLTTLEDTLDTVLDLGPDRISFYNYAHLPDRFPSQKRIAAHALPGPEDKLDLMRYGIERLQQAGYRYIGMDHFARTDDTLSQALAEGTLQRNFQGYSTQAETDMLALGMSGISQIGGAFLQNTADLDTYESQLDNGHYATHRGFWLSDDDTLRRDAISRLACQGRLDLDDLGQRHNIVGPDYFASEWDRMQAFEADGLVTLDNHTINVTATGRLLLRPILMAFDAYLGDVPTSRFSKVL</sequence>
<organism evidence="18 19">
    <name type="scientific">Saccharospirillum salsuginis</name>
    <dbReference type="NCBI Taxonomy" id="418750"/>
    <lineage>
        <taxon>Bacteria</taxon>
        <taxon>Pseudomonadati</taxon>
        <taxon>Pseudomonadota</taxon>
        <taxon>Gammaproteobacteria</taxon>
        <taxon>Oceanospirillales</taxon>
        <taxon>Saccharospirillaceae</taxon>
        <taxon>Saccharospirillum</taxon>
    </lineage>
</organism>
<feature type="binding site" evidence="16">
    <location>
        <position position="66"/>
    </location>
    <ligand>
        <name>[4Fe-4S] cluster</name>
        <dbReference type="ChEBI" id="CHEBI:49883"/>
        <note>4Fe-4S-S-AdoMet</note>
    </ligand>
</feature>
<dbReference type="InterPro" id="IPR013785">
    <property type="entry name" value="Aldolase_TIM"/>
</dbReference>
<accession>A0A918N825</accession>
<evidence type="ECO:0000256" key="3">
    <source>
        <dbReference type="ARBA" id="ARBA00005493"/>
    </source>
</evidence>
<dbReference type="GO" id="GO:0051539">
    <property type="term" value="F:4 iron, 4 sulfur cluster binding"/>
    <property type="evidence" value="ECO:0007669"/>
    <property type="project" value="UniProtKB-KW"/>
</dbReference>
<evidence type="ECO:0000256" key="9">
    <source>
        <dbReference type="ARBA" id="ARBA00023002"/>
    </source>
</evidence>
<keyword evidence="6 14" id="KW-0963">Cytoplasm</keyword>
<dbReference type="AlphaFoldDB" id="A0A918N825"/>
<name>A0A918N825_9GAMM</name>
<dbReference type="RefSeq" id="WP_189607568.1">
    <property type="nucleotide sequence ID" value="NZ_BMXR01000002.1"/>
</dbReference>
<evidence type="ECO:0000256" key="5">
    <source>
        <dbReference type="ARBA" id="ARBA00022485"/>
    </source>
</evidence>
<dbReference type="SMART" id="SM00729">
    <property type="entry name" value="Elp3"/>
    <property type="match status" value="1"/>
</dbReference>
<feature type="domain" description="Radical SAM core" evidence="17">
    <location>
        <begin position="51"/>
        <end position="295"/>
    </location>
</feature>
<feature type="binding site" evidence="15">
    <location>
        <position position="191"/>
    </location>
    <ligand>
        <name>S-adenosyl-L-methionine</name>
        <dbReference type="ChEBI" id="CHEBI:59789"/>
        <label>2</label>
    </ligand>
</feature>
<dbReference type="Proteomes" id="UP000626148">
    <property type="component" value="Unassembled WGS sequence"/>
</dbReference>
<evidence type="ECO:0000256" key="16">
    <source>
        <dbReference type="PIRSR" id="PIRSR000167-2"/>
    </source>
</evidence>
<feature type="binding site" evidence="16">
    <location>
        <position position="70"/>
    </location>
    <ligand>
        <name>[4Fe-4S] cluster</name>
        <dbReference type="ChEBI" id="CHEBI:49883"/>
        <note>4Fe-4S-S-AdoMet</note>
    </ligand>
</feature>
<dbReference type="GO" id="GO:0046872">
    <property type="term" value="F:metal ion binding"/>
    <property type="evidence" value="ECO:0007669"/>
    <property type="project" value="UniProtKB-KW"/>
</dbReference>
<dbReference type="SFLD" id="SFLDG01065">
    <property type="entry name" value="anaerobic_coproporphyrinogen-I"/>
    <property type="match status" value="1"/>
</dbReference>
<keyword evidence="11 14" id="KW-0411">Iron-sulfur</keyword>
<keyword evidence="10 14" id="KW-0408">Iron</keyword>
<evidence type="ECO:0000313" key="19">
    <source>
        <dbReference type="Proteomes" id="UP000626148"/>
    </source>
</evidence>
<proteinExistence type="inferred from homology"/>
<reference evidence="18" key="1">
    <citation type="journal article" date="2014" name="Int. J. Syst. Evol. Microbiol.">
        <title>Complete genome sequence of Corynebacterium casei LMG S-19264T (=DSM 44701T), isolated from a smear-ripened cheese.</title>
        <authorList>
            <consortium name="US DOE Joint Genome Institute (JGI-PGF)"/>
            <person name="Walter F."/>
            <person name="Albersmeier A."/>
            <person name="Kalinowski J."/>
            <person name="Ruckert C."/>
        </authorList>
    </citation>
    <scope>NUCLEOTIDE SEQUENCE</scope>
    <source>
        <strain evidence="18">KCTC 22169</strain>
    </source>
</reference>
<comment type="catalytic activity">
    <reaction evidence="13 14">
        <text>coproporphyrinogen III + 2 S-adenosyl-L-methionine = protoporphyrinogen IX + 2 5'-deoxyadenosine + 2 L-methionine + 2 CO2</text>
        <dbReference type="Rhea" id="RHEA:15425"/>
        <dbReference type="ChEBI" id="CHEBI:16526"/>
        <dbReference type="ChEBI" id="CHEBI:17319"/>
        <dbReference type="ChEBI" id="CHEBI:57307"/>
        <dbReference type="ChEBI" id="CHEBI:57309"/>
        <dbReference type="ChEBI" id="CHEBI:57844"/>
        <dbReference type="ChEBI" id="CHEBI:59789"/>
        <dbReference type="EC" id="1.3.98.3"/>
    </reaction>
</comment>
<dbReference type="InterPro" id="IPR006638">
    <property type="entry name" value="Elp3/MiaA/NifB-like_rSAM"/>
</dbReference>
<evidence type="ECO:0000256" key="12">
    <source>
        <dbReference type="ARBA" id="ARBA00023244"/>
    </source>
</evidence>
<comment type="similarity">
    <text evidence="3 14">Belongs to the anaerobic coproporphyrinogen-III oxidase family.</text>
</comment>
<dbReference type="PIRSF" id="PIRSF000167">
    <property type="entry name" value="HemN"/>
    <property type="match status" value="1"/>
</dbReference>
<evidence type="ECO:0000256" key="6">
    <source>
        <dbReference type="ARBA" id="ARBA00022490"/>
    </source>
</evidence>
<protein>
    <recommendedName>
        <fullName evidence="14">Coproporphyrinogen-III oxidase</fullName>
        <ecNumber evidence="14">1.3.98.3</ecNumber>
    </recommendedName>
</protein>
<evidence type="ECO:0000259" key="17">
    <source>
        <dbReference type="PROSITE" id="PS51918"/>
    </source>
</evidence>
<dbReference type="SUPFAM" id="SSF102114">
    <property type="entry name" value="Radical SAM enzymes"/>
    <property type="match status" value="1"/>
</dbReference>
<dbReference type="InterPro" id="IPR034505">
    <property type="entry name" value="Coproporphyrinogen-III_oxidase"/>
</dbReference>
<dbReference type="EMBL" id="BMXR01000002">
    <property type="protein sequence ID" value="GGX46444.1"/>
    <property type="molecule type" value="Genomic_DNA"/>
</dbReference>
<dbReference type="EC" id="1.3.98.3" evidence="14"/>
<dbReference type="GO" id="GO:0006782">
    <property type="term" value="P:protoporphyrinogen IX biosynthetic process"/>
    <property type="evidence" value="ECO:0007669"/>
    <property type="project" value="TreeGrafter"/>
</dbReference>
<evidence type="ECO:0000256" key="14">
    <source>
        <dbReference type="PIRNR" id="PIRNR000167"/>
    </source>
</evidence>
<dbReference type="Gene3D" id="3.20.20.70">
    <property type="entry name" value="Aldolase class I"/>
    <property type="match status" value="1"/>
</dbReference>
<evidence type="ECO:0000256" key="8">
    <source>
        <dbReference type="ARBA" id="ARBA00022723"/>
    </source>
</evidence>
<evidence type="ECO:0000256" key="15">
    <source>
        <dbReference type="PIRSR" id="PIRSR000167-1"/>
    </source>
</evidence>
<dbReference type="SFLD" id="SFLDS00029">
    <property type="entry name" value="Radical_SAM"/>
    <property type="match status" value="1"/>
</dbReference>
<gene>
    <name evidence="18" type="primary">hemN</name>
    <name evidence="18" type="ORF">GCM10007392_11910</name>
</gene>
<dbReference type="InterPro" id="IPR007197">
    <property type="entry name" value="rSAM"/>
</dbReference>
<dbReference type="InterPro" id="IPR004558">
    <property type="entry name" value="Coprogen_oxidase_HemN"/>
</dbReference>
<dbReference type="NCBIfam" id="TIGR00538">
    <property type="entry name" value="hemN"/>
    <property type="match status" value="1"/>
</dbReference>
<comment type="subcellular location">
    <subcellularLocation>
        <location evidence="1 14">Cytoplasm</location>
    </subcellularLocation>
</comment>
<comment type="pathway">
    <text evidence="2 14">Porphyrin-containing compound metabolism; protoporphyrin-IX biosynthesis; protoporphyrinogen-IX from coproporphyrinogen-III (AdoMet route): step 1/1.</text>
</comment>
<keyword evidence="19" id="KW-1185">Reference proteome</keyword>
<feature type="binding site" evidence="15">
    <location>
        <position position="250"/>
    </location>
    <ligand>
        <name>S-adenosyl-L-methionine</name>
        <dbReference type="ChEBI" id="CHEBI:59789"/>
        <label>2</label>
    </ligand>
</feature>
<evidence type="ECO:0000256" key="4">
    <source>
        <dbReference type="ARBA" id="ARBA00011245"/>
    </source>
</evidence>
<dbReference type="GO" id="GO:0051989">
    <property type="term" value="F:coproporphyrinogen dehydrogenase activity"/>
    <property type="evidence" value="ECO:0007669"/>
    <property type="project" value="UniProtKB-EC"/>
</dbReference>
<comment type="subunit">
    <text evidence="4">Monomer.</text>
</comment>
<dbReference type="PANTHER" id="PTHR13932:SF6">
    <property type="entry name" value="OXYGEN-INDEPENDENT COPROPORPHYRINOGEN III OXIDASE"/>
    <property type="match status" value="1"/>
</dbReference>